<dbReference type="EMBL" id="MQVX01000001">
    <property type="protein sequence ID" value="PQJ15792.1"/>
    <property type="molecule type" value="Genomic_DNA"/>
</dbReference>
<dbReference type="AlphaFoldDB" id="A0A2S7T791"/>
<evidence type="ECO:0000313" key="2">
    <source>
        <dbReference type="Proteomes" id="UP000239366"/>
    </source>
</evidence>
<dbReference type="InterPro" id="IPR029058">
    <property type="entry name" value="AB_hydrolase_fold"/>
</dbReference>
<proteinExistence type="predicted"/>
<gene>
    <name evidence="1" type="ORF">BST99_08685</name>
</gene>
<dbReference type="OrthoDB" id="1410632at2"/>
<protein>
    <recommendedName>
        <fullName evidence="3">Alpha/beta hydrolase</fullName>
    </recommendedName>
</protein>
<evidence type="ECO:0008006" key="3">
    <source>
        <dbReference type="Google" id="ProtNLM"/>
    </source>
</evidence>
<evidence type="ECO:0000313" key="1">
    <source>
        <dbReference type="EMBL" id="PQJ15792.1"/>
    </source>
</evidence>
<sequence>MKTIKVISVIMMLVVITSCSKDKIPEPLNKYLTADYIPVNRTITGIELAQQGNVTYDNVTYNTDFYRNLSYDAGIEGKYTFLVLNPANNPSGEAPLWVYFHGGSVGYYNDQQQYQCLKRQNELSWNKEETYENLVNDILGERLFDDGVLRDNTLSRRIQEGYRLLVLSYSDHDFYMGTGIDYPNNPYGGQVNGLQASMSAVDFVAANYPTTYVYSHGTSAGGVGAYAMGVAYYLEGTRLSGIISDCGPLLAQGTEIYDEYEGHPESLQMPTFKGQGVLEKIGVFGNFENGLYAESMVSNGFDTPLLSIAGKADPYYNCHLPVMSKAIVDGYDNNVDWLFRNLIVEIEEQPNSLHKVLILDNTGHVPSIKNNPTANNSVDDFIDNILSTNPAIPFN</sequence>
<dbReference type="Proteomes" id="UP000239366">
    <property type="component" value="Unassembled WGS sequence"/>
</dbReference>
<organism evidence="1 2">
    <name type="scientific">Aureicoccus marinus</name>
    <dbReference type="NCBI Taxonomy" id="754435"/>
    <lineage>
        <taxon>Bacteria</taxon>
        <taxon>Pseudomonadati</taxon>
        <taxon>Bacteroidota</taxon>
        <taxon>Flavobacteriia</taxon>
        <taxon>Flavobacteriales</taxon>
        <taxon>Flavobacteriaceae</taxon>
        <taxon>Aureicoccus</taxon>
    </lineage>
</organism>
<comment type="caution">
    <text evidence="1">The sequence shown here is derived from an EMBL/GenBank/DDBJ whole genome shotgun (WGS) entry which is preliminary data.</text>
</comment>
<name>A0A2S7T791_9FLAO</name>
<dbReference type="Gene3D" id="3.40.50.1820">
    <property type="entry name" value="alpha/beta hydrolase"/>
    <property type="match status" value="1"/>
</dbReference>
<dbReference type="PROSITE" id="PS51257">
    <property type="entry name" value="PROKAR_LIPOPROTEIN"/>
    <property type="match status" value="1"/>
</dbReference>
<reference evidence="2" key="1">
    <citation type="submission" date="2016-11" db="EMBL/GenBank/DDBJ databases">
        <title>Trade-off between light-utilization and light-protection in marine flavobacteria.</title>
        <authorList>
            <person name="Kumagai Y."/>
            <person name="Yoshizawa S."/>
            <person name="Kogure K."/>
        </authorList>
    </citation>
    <scope>NUCLEOTIDE SEQUENCE [LARGE SCALE GENOMIC DNA]</scope>
    <source>
        <strain evidence="2">SG-18</strain>
    </source>
</reference>
<accession>A0A2S7T791</accession>
<keyword evidence="2" id="KW-1185">Reference proteome</keyword>
<dbReference type="RefSeq" id="WP_105001450.1">
    <property type="nucleotide sequence ID" value="NZ_MQVX01000001.1"/>
</dbReference>
<dbReference type="SUPFAM" id="SSF53474">
    <property type="entry name" value="alpha/beta-Hydrolases"/>
    <property type="match status" value="1"/>
</dbReference>